<dbReference type="AlphaFoldDB" id="A0A4U0F066"/>
<gene>
    <name evidence="8" type="ORF">E5167_00330</name>
</gene>
<dbReference type="Pfam" id="PF05154">
    <property type="entry name" value="TM2"/>
    <property type="match status" value="1"/>
</dbReference>
<comment type="caution">
    <text evidence="8">The sequence shown here is derived from an EMBL/GenBank/DDBJ whole genome shotgun (WGS) entry which is preliminary data.</text>
</comment>
<reference evidence="8 9" key="1">
    <citation type="submission" date="2019-04" db="EMBL/GenBank/DDBJ databases">
        <title>Lacinutrix sp. nov., isolated from marine water.</title>
        <authorList>
            <person name="Kim W."/>
        </authorList>
    </citation>
    <scope>NUCLEOTIDE SEQUENCE [LARGE SCALE GENOMIC DNA]</scope>
    <source>
        <strain evidence="8 9">CAU 1491</strain>
    </source>
</reference>
<evidence type="ECO:0000259" key="7">
    <source>
        <dbReference type="Pfam" id="PF05154"/>
    </source>
</evidence>
<evidence type="ECO:0000256" key="3">
    <source>
        <dbReference type="ARBA" id="ARBA00022989"/>
    </source>
</evidence>
<evidence type="ECO:0000256" key="6">
    <source>
        <dbReference type="SAM" id="Phobius"/>
    </source>
</evidence>
<comment type="subcellular location">
    <subcellularLocation>
        <location evidence="1">Membrane</location>
        <topology evidence="1">Multi-pass membrane protein</topology>
    </subcellularLocation>
</comment>
<proteinExistence type="predicted"/>
<keyword evidence="2 6" id="KW-0812">Transmembrane</keyword>
<evidence type="ECO:0000256" key="4">
    <source>
        <dbReference type="ARBA" id="ARBA00023136"/>
    </source>
</evidence>
<keyword evidence="3 6" id="KW-1133">Transmembrane helix</keyword>
<feature type="compositionally biased region" description="Basic and acidic residues" evidence="5">
    <location>
        <begin position="16"/>
        <end position="52"/>
    </location>
</feature>
<dbReference type="InterPro" id="IPR007829">
    <property type="entry name" value="TM2"/>
</dbReference>
<dbReference type="EMBL" id="SUPL01000001">
    <property type="protein sequence ID" value="TJY37736.1"/>
    <property type="molecule type" value="Genomic_DNA"/>
</dbReference>
<feature type="domain" description="TM2" evidence="7">
    <location>
        <begin position="69"/>
        <end position="113"/>
    </location>
</feature>
<feature type="transmembrane region" description="Helical" evidence="6">
    <location>
        <begin position="98"/>
        <end position="125"/>
    </location>
</feature>
<name>A0A4U0F066_9FLAO</name>
<feature type="region of interest" description="Disordered" evidence="5">
    <location>
        <begin position="1"/>
        <end position="52"/>
    </location>
</feature>
<evidence type="ECO:0000313" key="8">
    <source>
        <dbReference type="EMBL" id="TJY37736.1"/>
    </source>
</evidence>
<keyword evidence="9" id="KW-1185">Reference proteome</keyword>
<sequence>MSDEKSLGDDLNDMLGDAKEGARKAAQKAEEFGQEAKEKASEFAEEAKESAKEFASSAKETFEEVTASDNKKLIAGVLGILLGWLGIHKFILGYNTEGIVLLILGLLGFFTCGITSAISGLIGLIEGIIYLTKSDTEFHNTYQVGKKPWF</sequence>
<feature type="transmembrane region" description="Helical" evidence="6">
    <location>
        <begin position="73"/>
        <end position="92"/>
    </location>
</feature>
<keyword evidence="4 6" id="KW-0472">Membrane</keyword>
<dbReference type="RefSeq" id="WP_136839873.1">
    <property type="nucleotide sequence ID" value="NZ_SUPL01000001.1"/>
</dbReference>
<dbReference type="OrthoDB" id="9816361at2"/>
<organism evidence="8 9">
    <name type="scientific">Pontimicrobium aquaticum</name>
    <dbReference type="NCBI Taxonomy" id="2565367"/>
    <lineage>
        <taxon>Bacteria</taxon>
        <taxon>Pseudomonadati</taxon>
        <taxon>Bacteroidota</taxon>
        <taxon>Flavobacteriia</taxon>
        <taxon>Flavobacteriales</taxon>
        <taxon>Flavobacteriaceae</taxon>
        <taxon>Pontimicrobium</taxon>
    </lineage>
</organism>
<dbReference type="GO" id="GO:0016020">
    <property type="term" value="C:membrane"/>
    <property type="evidence" value="ECO:0007669"/>
    <property type="project" value="UniProtKB-SubCell"/>
</dbReference>
<evidence type="ECO:0000256" key="1">
    <source>
        <dbReference type="ARBA" id="ARBA00004141"/>
    </source>
</evidence>
<dbReference type="Proteomes" id="UP000307657">
    <property type="component" value="Unassembled WGS sequence"/>
</dbReference>
<accession>A0A4U0F066</accession>
<protein>
    <submittedName>
        <fullName evidence="8">NINE protein</fullName>
    </submittedName>
</protein>
<evidence type="ECO:0000256" key="5">
    <source>
        <dbReference type="SAM" id="MobiDB-lite"/>
    </source>
</evidence>
<evidence type="ECO:0000256" key="2">
    <source>
        <dbReference type="ARBA" id="ARBA00022692"/>
    </source>
</evidence>
<evidence type="ECO:0000313" key="9">
    <source>
        <dbReference type="Proteomes" id="UP000307657"/>
    </source>
</evidence>